<feature type="transmembrane region" description="Helical" evidence="8">
    <location>
        <begin position="179"/>
        <end position="201"/>
    </location>
</feature>
<evidence type="ECO:0000313" key="10">
    <source>
        <dbReference type="EMBL" id="GAA2389694.1"/>
    </source>
</evidence>
<evidence type="ECO:0000256" key="6">
    <source>
        <dbReference type="ARBA" id="ARBA00023136"/>
    </source>
</evidence>
<comment type="similarity">
    <text evidence="2">Belongs to the acyltransferase 3 family.</text>
</comment>
<feature type="transmembrane region" description="Helical" evidence="8">
    <location>
        <begin position="56"/>
        <end position="79"/>
    </location>
</feature>
<keyword evidence="5 8" id="KW-1133">Transmembrane helix</keyword>
<evidence type="ECO:0000259" key="9">
    <source>
        <dbReference type="Pfam" id="PF01757"/>
    </source>
</evidence>
<dbReference type="RefSeq" id="WP_082781236.1">
    <property type="nucleotide sequence ID" value="NZ_BAAARB010000021.1"/>
</dbReference>
<evidence type="ECO:0000256" key="1">
    <source>
        <dbReference type="ARBA" id="ARBA00004651"/>
    </source>
</evidence>
<keyword evidence="4 8" id="KW-0812">Transmembrane</keyword>
<comment type="caution">
    <text evidence="10">The sequence shown here is derived from an EMBL/GenBank/DDBJ whole genome shotgun (WGS) entry which is preliminary data.</text>
</comment>
<sequence length="485" mass="54957">MVNAQPKIDDAPERRPDAIEEPSAPTDTQTPQPADTAEVPAPVKKKKDGHLYQIDFVRLFTFGGVILDHVILGLAPATAMAAQGLGLLLRYTRYCFFALTGFVLTYQYRNRELHAPTFWRRRYKLIGLPFVVWSLFYWTNRHYQQGGWDAIRGIFTDGASERLALKSLAYDLITGNAAYHLYFLSVSMQIYLVFPAVLWVLKRTWGYHRYLLAASLTFHIWLLFHMVRPPLSFFESGVPGLIWRYLGVTLFPYQFFILAGCLAAYHYEAFSGFMRRFRRPLVLVALVTIIVTLVYFVYNVDQGEEMFRATNVFMVHNAFAFVAIIVILYVCGTIWQDRRSSGSIADRFMRTAADRSFGIYLAHVIVLSTVLVSSREHLDAPLWINLLLTYLVTVLGTVYLVEVLRRSPISLITTGRERIDWRIQRWGRSSFVAVVGGAIGFGVYESVNTELGVLITATSALLLLSAIVVGVKQSNAAHDAKPARP</sequence>
<feature type="domain" description="Acyltransferase 3" evidence="9">
    <location>
        <begin position="52"/>
        <end position="400"/>
    </location>
</feature>
<evidence type="ECO:0000256" key="7">
    <source>
        <dbReference type="SAM" id="MobiDB-lite"/>
    </source>
</evidence>
<feature type="transmembrane region" description="Helical" evidence="8">
    <location>
        <begin position="426"/>
        <end position="445"/>
    </location>
</feature>
<evidence type="ECO:0000256" key="5">
    <source>
        <dbReference type="ARBA" id="ARBA00022989"/>
    </source>
</evidence>
<feature type="transmembrane region" description="Helical" evidence="8">
    <location>
        <begin position="210"/>
        <end position="227"/>
    </location>
</feature>
<dbReference type="EMBL" id="BAAARB010000021">
    <property type="protein sequence ID" value="GAA2389694.1"/>
    <property type="molecule type" value="Genomic_DNA"/>
</dbReference>
<dbReference type="PANTHER" id="PTHR40074:SF2">
    <property type="entry name" value="O-ACETYLTRANSFERASE WECH"/>
    <property type="match status" value="1"/>
</dbReference>
<feature type="transmembrane region" description="Helical" evidence="8">
    <location>
        <begin position="318"/>
        <end position="336"/>
    </location>
</feature>
<proteinExistence type="inferred from homology"/>
<keyword evidence="6 8" id="KW-0472">Membrane</keyword>
<protein>
    <submittedName>
        <fullName evidence="10">Acyltransferase</fullName>
    </submittedName>
</protein>
<evidence type="ECO:0000256" key="2">
    <source>
        <dbReference type="ARBA" id="ARBA00007400"/>
    </source>
</evidence>
<dbReference type="GO" id="GO:0016746">
    <property type="term" value="F:acyltransferase activity"/>
    <property type="evidence" value="ECO:0007669"/>
    <property type="project" value="UniProtKB-KW"/>
</dbReference>
<feature type="transmembrane region" description="Helical" evidence="8">
    <location>
        <begin position="242"/>
        <end position="265"/>
    </location>
</feature>
<reference evidence="11" key="1">
    <citation type="journal article" date="2019" name="Int. J. Syst. Evol. Microbiol.">
        <title>The Global Catalogue of Microorganisms (GCM) 10K type strain sequencing project: providing services to taxonomists for standard genome sequencing and annotation.</title>
        <authorList>
            <consortium name="The Broad Institute Genomics Platform"/>
            <consortium name="The Broad Institute Genome Sequencing Center for Infectious Disease"/>
            <person name="Wu L."/>
            <person name="Ma J."/>
        </authorList>
    </citation>
    <scope>NUCLEOTIDE SEQUENCE [LARGE SCALE GENOMIC DNA]</scope>
    <source>
        <strain evidence="11">JCM 16227</strain>
    </source>
</reference>
<feature type="compositionally biased region" description="Low complexity" evidence="7">
    <location>
        <begin position="24"/>
        <end position="37"/>
    </location>
</feature>
<feature type="transmembrane region" description="Helical" evidence="8">
    <location>
        <begin position="380"/>
        <end position="401"/>
    </location>
</feature>
<dbReference type="InterPro" id="IPR002656">
    <property type="entry name" value="Acyl_transf_3_dom"/>
</dbReference>
<dbReference type="PANTHER" id="PTHR40074">
    <property type="entry name" value="O-ACETYLTRANSFERASE WECH"/>
    <property type="match status" value="1"/>
</dbReference>
<feature type="transmembrane region" description="Helical" evidence="8">
    <location>
        <begin position="277"/>
        <end position="298"/>
    </location>
</feature>
<keyword evidence="10" id="KW-0808">Transferase</keyword>
<feature type="region of interest" description="Disordered" evidence="7">
    <location>
        <begin position="1"/>
        <end position="40"/>
    </location>
</feature>
<evidence type="ECO:0000256" key="4">
    <source>
        <dbReference type="ARBA" id="ARBA00022692"/>
    </source>
</evidence>
<feature type="compositionally biased region" description="Basic and acidic residues" evidence="7">
    <location>
        <begin position="7"/>
        <end position="18"/>
    </location>
</feature>
<accession>A0ABP5UXF2</accession>
<organism evidence="10 11">
    <name type="scientific">Gordonia cholesterolivorans</name>
    <dbReference type="NCBI Taxonomy" id="559625"/>
    <lineage>
        <taxon>Bacteria</taxon>
        <taxon>Bacillati</taxon>
        <taxon>Actinomycetota</taxon>
        <taxon>Actinomycetes</taxon>
        <taxon>Mycobacteriales</taxon>
        <taxon>Gordoniaceae</taxon>
        <taxon>Gordonia</taxon>
    </lineage>
</organism>
<dbReference type="Proteomes" id="UP001501170">
    <property type="component" value="Unassembled WGS sequence"/>
</dbReference>
<keyword evidence="3" id="KW-1003">Cell membrane</keyword>
<feature type="transmembrane region" description="Helical" evidence="8">
    <location>
        <begin position="121"/>
        <end position="139"/>
    </location>
</feature>
<evidence type="ECO:0000313" key="11">
    <source>
        <dbReference type="Proteomes" id="UP001501170"/>
    </source>
</evidence>
<keyword evidence="11" id="KW-1185">Reference proteome</keyword>
<evidence type="ECO:0000256" key="8">
    <source>
        <dbReference type="SAM" id="Phobius"/>
    </source>
</evidence>
<gene>
    <name evidence="10" type="ORF">GCM10009855_32260</name>
</gene>
<feature type="transmembrane region" description="Helical" evidence="8">
    <location>
        <begin position="91"/>
        <end position="109"/>
    </location>
</feature>
<comment type="subcellular location">
    <subcellularLocation>
        <location evidence="1">Cell membrane</location>
        <topology evidence="1">Multi-pass membrane protein</topology>
    </subcellularLocation>
</comment>
<dbReference type="Pfam" id="PF01757">
    <property type="entry name" value="Acyl_transf_3"/>
    <property type="match status" value="1"/>
</dbReference>
<evidence type="ECO:0000256" key="3">
    <source>
        <dbReference type="ARBA" id="ARBA00022475"/>
    </source>
</evidence>
<feature type="transmembrane region" description="Helical" evidence="8">
    <location>
        <begin position="357"/>
        <end position="374"/>
    </location>
</feature>
<name>A0ABP5UXF2_9ACTN</name>
<keyword evidence="10" id="KW-0012">Acyltransferase</keyword>
<feature type="transmembrane region" description="Helical" evidence="8">
    <location>
        <begin position="451"/>
        <end position="471"/>
    </location>
</feature>